<accession>A0A1Q4HYU2</accession>
<protein>
    <recommendedName>
        <fullName evidence="1">ABM domain-containing protein</fullName>
    </recommendedName>
</protein>
<dbReference type="Proteomes" id="UP000186438">
    <property type="component" value="Unassembled WGS sequence"/>
</dbReference>
<proteinExistence type="predicted"/>
<sequence length="95" mass="10621">MLITEAVALPGKGDDLRRAFVGLIPQSLAEGAVSTFRLHEDRDRPGHFALYQRFRNQHGVDLHVQSDHFALNVEALAEFAEGGNAQTTFYRVLSR</sequence>
<reference evidence="2 3" key="1">
    <citation type="submission" date="2016-11" db="EMBL/GenBank/DDBJ databases">
        <title>Genome sequences of unsequenced Mycobacteria.</title>
        <authorList>
            <person name="Greninger A.L."/>
            <person name="Fang F."/>
            <person name="Jerome K.R."/>
        </authorList>
    </citation>
    <scope>NUCLEOTIDE SEQUENCE [LARGE SCALE GENOMIC DNA]</scope>
    <source>
        <strain evidence="2 3">M11</strain>
    </source>
</reference>
<dbReference type="STRING" id="53378.BRW65_06655"/>
<evidence type="ECO:0000313" key="3">
    <source>
        <dbReference type="Proteomes" id="UP000186438"/>
    </source>
</evidence>
<dbReference type="SUPFAM" id="SSF54909">
    <property type="entry name" value="Dimeric alpha+beta barrel"/>
    <property type="match status" value="1"/>
</dbReference>
<organism evidence="2 3">
    <name type="scientific">Mycobacterium paraffinicum</name>
    <dbReference type="NCBI Taxonomy" id="53378"/>
    <lineage>
        <taxon>Bacteria</taxon>
        <taxon>Bacillati</taxon>
        <taxon>Actinomycetota</taxon>
        <taxon>Actinomycetes</taxon>
        <taxon>Mycobacteriales</taxon>
        <taxon>Mycobacteriaceae</taxon>
        <taxon>Mycobacterium</taxon>
    </lineage>
</organism>
<gene>
    <name evidence="2" type="ORF">BRW65_06655</name>
</gene>
<keyword evidence="3" id="KW-1185">Reference proteome</keyword>
<dbReference type="InterPro" id="IPR011008">
    <property type="entry name" value="Dimeric_a/b-barrel"/>
</dbReference>
<dbReference type="EMBL" id="MPNT01000004">
    <property type="protein sequence ID" value="OJZ74894.1"/>
    <property type="molecule type" value="Genomic_DNA"/>
</dbReference>
<feature type="domain" description="ABM" evidence="1">
    <location>
        <begin position="8"/>
        <end position="70"/>
    </location>
</feature>
<dbReference type="Gene3D" id="3.30.70.100">
    <property type="match status" value="1"/>
</dbReference>
<name>A0A1Q4HYU2_9MYCO</name>
<evidence type="ECO:0000259" key="1">
    <source>
        <dbReference type="Pfam" id="PF03992"/>
    </source>
</evidence>
<dbReference type="Pfam" id="PF03992">
    <property type="entry name" value="ABM"/>
    <property type="match status" value="1"/>
</dbReference>
<comment type="caution">
    <text evidence="2">The sequence shown here is derived from an EMBL/GenBank/DDBJ whole genome shotgun (WGS) entry which is preliminary data.</text>
</comment>
<evidence type="ECO:0000313" key="2">
    <source>
        <dbReference type="EMBL" id="OJZ74894.1"/>
    </source>
</evidence>
<dbReference type="InterPro" id="IPR007138">
    <property type="entry name" value="ABM_dom"/>
</dbReference>
<dbReference type="AlphaFoldDB" id="A0A1Q4HYU2"/>